<reference evidence="1 2" key="1">
    <citation type="submission" date="2023-08" db="EMBL/GenBank/DDBJ databases">
        <title>Black Yeasts Isolated from many extreme environments.</title>
        <authorList>
            <person name="Coleine C."/>
            <person name="Stajich J.E."/>
            <person name="Selbmann L."/>
        </authorList>
    </citation>
    <scope>NUCLEOTIDE SEQUENCE [LARGE SCALE GENOMIC DNA]</scope>
    <source>
        <strain evidence="1 2">CCFEE 5910</strain>
    </source>
</reference>
<keyword evidence="2" id="KW-1185">Reference proteome</keyword>
<accession>A0AAN7T2T7</accession>
<dbReference type="AlphaFoldDB" id="A0AAN7T2T7"/>
<sequence>MGLDEVRAALRAKYPELTPEDFKTTSGSRDGLAKIVAEKKGVPEADAKKEIDEIFSANGM</sequence>
<proteinExistence type="predicted"/>
<organism evidence="1 2">
    <name type="scientific">Lithohypha guttulata</name>
    <dbReference type="NCBI Taxonomy" id="1690604"/>
    <lineage>
        <taxon>Eukaryota</taxon>
        <taxon>Fungi</taxon>
        <taxon>Dikarya</taxon>
        <taxon>Ascomycota</taxon>
        <taxon>Pezizomycotina</taxon>
        <taxon>Eurotiomycetes</taxon>
        <taxon>Chaetothyriomycetidae</taxon>
        <taxon>Chaetothyriales</taxon>
        <taxon>Trichomeriaceae</taxon>
        <taxon>Lithohypha</taxon>
    </lineage>
</organism>
<evidence type="ECO:0000313" key="1">
    <source>
        <dbReference type="EMBL" id="KAK5086749.1"/>
    </source>
</evidence>
<evidence type="ECO:0000313" key="2">
    <source>
        <dbReference type="Proteomes" id="UP001309876"/>
    </source>
</evidence>
<comment type="caution">
    <text evidence="1">The sequence shown here is derived from an EMBL/GenBank/DDBJ whole genome shotgun (WGS) entry which is preliminary data.</text>
</comment>
<dbReference type="EMBL" id="JAVRRJ010000003">
    <property type="protein sequence ID" value="KAK5086749.1"/>
    <property type="molecule type" value="Genomic_DNA"/>
</dbReference>
<dbReference type="Gene3D" id="1.10.1470.10">
    <property type="entry name" value="YjbJ"/>
    <property type="match status" value="1"/>
</dbReference>
<protein>
    <submittedName>
        <fullName evidence="1">Uncharacterized protein</fullName>
    </submittedName>
</protein>
<gene>
    <name evidence="1" type="ORF">LTR05_003917</name>
</gene>
<dbReference type="InterPro" id="IPR036629">
    <property type="entry name" value="YjbJ_sf"/>
</dbReference>
<dbReference type="Proteomes" id="UP001309876">
    <property type="component" value="Unassembled WGS sequence"/>
</dbReference>
<name>A0AAN7T2T7_9EURO</name>